<dbReference type="CDD" id="cd17039">
    <property type="entry name" value="Ubl_ubiquitin_like"/>
    <property type="match status" value="1"/>
</dbReference>
<dbReference type="InterPro" id="IPR000626">
    <property type="entry name" value="Ubiquitin-like_dom"/>
</dbReference>
<sequence>MVLITIRLVGAENDEKKIWENIPIDPQISVTDLKEKIKDCTKIPLDFQEIEFRGGPLADMPHPLDSVNDSEELVVKHSQLEVWVEYKNNVEEVLKHVEDVQEVVELHEHLENCGIFDVYEEFNDFQEKNHAEVASWIDPDVFMMRRTAKEYFRKIHDEKRGEEESEFICYFEERDHEYLTITRAFVQIHGEDSPKKFKLQPHYYGFNYMRQRWEPDVSELYRYKLLELIGVTPKAHIITNIESIDTETYVYIATQWDNRFQKLGNILDEESLTADLVVQIVMLKELLHMSVHEENCGKWERTENAAIVDFSIHEDFQVYTHMKYQILTSPIHRILGGVYRRIRNQYDDNAWLKIAKVHFDRWDMANKIDLAREQLGTDVLECLEIGFQKRPFNSKFEITPMCEDTPTEQLNEFIETLRENLENLRKVLNFVV</sequence>
<keyword evidence="3" id="KW-1185">Reference proteome</keyword>
<dbReference type="InterPro" id="IPR029071">
    <property type="entry name" value="Ubiquitin-like_domsf"/>
</dbReference>
<comment type="caution">
    <text evidence="2">The sequence shown here is derived from an EMBL/GenBank/DDBJ whole genome shotgun (WGS) entry which is preliminary data.</text>
</comment>
<dbReference type="Gene3D" id="3.10.20.90">
    <property type="entry name" value="Phosphatidylinositol 3-kinase Catalytic Subunit, Chain A, domain 1"/>
    <property type="match status" value="1"/>
</dbReference>
<evidence type="ECO:0000259" key="1">
    <source>
        <dbReference type="PROSITE" id="PS50053"/>
    </source>
</evidence>
<proteinExistence type="predicted"/>
<gene>
    <name evidence="2" type="primary">Cnig_chr_III.g8643</name>
    <name evidence="2" type="ORF">B9Z55_008643</name>
</gene>
<dbReference type="SUPFAM" id="SSF54236">
    <property type="entry name" value="Ubiquitin-like"/>
    <property type="match status" value="1"/>
</dbReference>
<dbReference type="PANTHER" id="PTHR33651:SF2">
    <property type="entry name" value="PI3K_PI4K CATALYTIC DOMAIN-CONTAINING PROTEIN"/>
    <property type="match status" value="1"/>
</dbReference>
<name>A0A2G5UNG5_9PELO</name>
<accession>A0A2G5UNG5</accession>
<organism evidence="2 3">
    <name type="scientific">Caenorhabditis nigoni</name>
    <dbReference type="NCBI Taxonomy" id="1611254"/>
    <lineage>
        <taxon>Eukaryota</taxon>
        <taxon>Metazoa</taxon>
        <taxon>Ecdysozoa</taxon>
        <taxon>Nematoda</taxon>
        <taxon>Chromadorea</taxon>
        <taxon>Rhabditida</taxon>
        <taxon>Rhabditina</taxon>
        <taxon>Rhabditomorpha</taxon>
        <taxon>Rhabditoidea</taxon>
        <taxon>Rhabditidae</taxon>
        <taxon>Peloderinae</taxon>
        <taxon>Caenorhabditis</taxon>
    </lineage>
</organism>
<dbReference type="PROSITE" id="PS50053">
    <property type="entry name" value="UBIQUITIN_2"/>
    <property type="match status" value="1"/>
</dbReference>
<protein>
    <recommendedName>
        <fullName evidence="1">Ubiquitin-like domain-containing protein</fullName>
    </recommendedName>
</protein>
<dbReference type="EMBL" id="PDUG01000003">
    <property type="protein sequence ID" value="PIC41112.1"/>
    <property type="molecule type" value="Genomic_DNA"/>
</dbReference>
<feature type="domain" description="Ubiquitin-like" evidence="1">
    <location>
        <begin position="2"/>
        <end position="59"/>
    </location>
</feature>
<dbReference type="AlphaFoldDB" id="A0A2G5UNG5"/>
<dbReference type="STRING" id="1611254.A0A2G5UNG5"/>
<dbReference type="Proteomes" id="UP000230233">
    <property type="component" value="Chromosome III"/>
</dbReference>
<dbReference type="PANTHER" id="PTHR33651">
    <property type="entry name" value="PROTEIN CBG06246"/>
    <property type="match status" value="1"/>
</dbReference>
<evidence type="ECO:0000313" key="3">
    <source>
        <dbReference type="Proteomes" id="UP000230233"/>
    </source>
</evidence>
<reference evidence="3" key="1">
    <citation type="submission" date="2017-10" db="EMBL/GenBank/DDBJ databases">
        <title>Rapid genome shrinkage in a self-fertile nematode reveals novel sperm competition proteins.</title>
        <authorList>
            <person name="Yin D."/>
            <person name="Schwarz E.M."/>
            <person name="Thomas C.G."/>
            <person name="Felde R.L."/>
            <person name="Korf I.F."/>
            <person name="Cutter A.D."/>
            <person name="Schartner C.M."/>
            <person name="Ralston E.J."/>
            <person name="Meyer B.J."/>
            <person name="Haag E.S."/>
        </authorList>
    </citation>
    <scope>NUCLEOTIDE SEQUENCE [LARGE SCALE GENOMIC DNA]</scope>
    <source>
        <strain evidence="3">JU1422</strain>
    </source>
</reference>
<evidence type="ECO:0000313" key="2">
    <source>
        <dbReference type="EMBL" id="PIC41112.1"/>
    </source>
</evidence>
<dbReference type="OrthoDB" id="5809319at2759"/>